<organism evidence="1 2">
    <name type="scientific">Trifolium pratense</name>
    <name type="common">Red clover</name>
    <dbReference type="NCBI Taxonomy" id="57577"/>
    <lineage>
        <taxon>Eukaryota</taxon>
        <taxon>Viridiplantae</taxon>
        <taxon>Streptophyta</taxon>
        <taxon>Embryophyta</taxon>
        <taxon>Tracheophyta</taxon>
        <taxon>Spermatophyta</taxon>
        <taxon>Magnoliopsida</taxon>
        <taxon>eudicotyledons</taxon>
        <taxon>Gunneridae</taxon>
        <taxon>Pentapetalae</taxon>
        <taxon>rosids</taxon>
        <taxon>fabids</taxon>
        <taxon>Fabales</taxon>
        <taxon>Fabaceae</taxon>
        <taxon>Papilionoideae</taxon>
        <taxon>50 kb inversion clade</taxon>
        <taxon>NPAAA clade</taxon>
        <taxon>Hologalegina</taxon>
        <taxon>IRL clade</taxon>
        <taxon>Trifolieae</taxon>
        <taxon>Trifolium</taxon>
    </lineage>
</organism>
<evidence type="ECO:0000313" key="1">
    <source>
        <dbReference type="EMBL" id="CAJ2631624.1"/>
    </source>
</evidence>
<reference evidence="1" key="1">
    <citation type="submission" date="2023-10" db="EMBL/GenBank/DDBJ databases">
        <authorList>
            <person name="Rodriguez Cubillos JULIANA M."/>
            <person name="De Vega J."/>
        </authorList>
    </citation>
    <scope>NUCLEOTIDE SEQUENCE</scope>
</reference>
<accession>A0ACB0IHC8</accession>
<protein>
    <submittedName>
        <fullName evidence="1">Uncharacterized protein</fullName>
    </submittedName>
</protein>
<proteinExistence type="predicted"/>
<name>A0ACB0IHC8_TRIPR</name>
<dbReference type="Proteomes" id="UP001177021">
    <property type="component" value="Unassembled WGS sequence"/>
</dbReference>
<keyword evidence="2" id="KW-1185">Reference proteome</keyword>
<sequence>MVSKTPPTQNNNMLAVFDPVLIRQTLNKVDQCMNRLQELQFTVSGGTKLVSGVNLSPRSTRTYLRTSLRCKQESIRIKNSAQKTSPLGKFPKPANLGGEWRQMSLPAMLVGETVAEILRASQFTRQIVSVDSAKFPTEEPKTPLSQPSNKKADPENIQLIAKRRKEKQNKQQSDLSPSPPLQGVRSKINFKVSPPEKVRDFDKEKENNKYLANRVSPRNRPWERKTVLFPNPLFSSSTSSSSHQQKICKTRSPVISRNRVATTPHKFRIKSPHKFLINSPNRVTTPSPPPKFRIKSPHTFLIKSPNRVTTTPPPKFRTESPHKFINKSPNRVTTPSPPPKFRIKSPHTFLIKSPNRVTTTHKFRIESPHKFLSKSPPSPKRTTRLNSPKRCGAASKSKRCAASKRCGAASKSSRPISPSRLTAPTKNKRSVQKSDGLTCLSSPLKSKKSDGLVCLSNSSPKRSAPSKLHGSFSPSRLPTRLVSPLKSKKNVQKVDGLVSGSKQRPATTVQLPGPRFKHIL</sequence>
<dbReference type="EMBL" id="CASHSV030000001">
    <property type="protein sequence ID" value="CAJ2631624.1"/>
    <property type="molecule type" value="Genomic_DNA"/>
</dbReference>
<gene>
    <name evidence="1" type="ORF">MILVUS5_LOCUS3118</name>
</gene>
<comment type="caution">
    <text evidence="1">The sequence shown here is derived from an EMBL/GenBank/DDBJ whole genome shotgun (WGS) entry which is preliminary data.</text>
</comment>
<evidence type="ECO:0000313" key="2">
    <source>
        <dbReference type="Proteomes" id="UP001177021"/>
    </source>
</evidence>